<dbReference type="GO" id="GO:0003677">
    <property type="term" value="F:DNA binding"/>
    <property type="evidence" value="ECO:0007669"/>
    <property type="project" value="InterPro"/>
</dbReference>
<evidence type="ECO:0000313" key="3">
    <source>
        <dbReference type="EMBL" id="PIS05199.1"/>
    </source>
</evidence>
<name>A0A2H0W1F7_9BACT</name>
<feature type="transmembrane region" description="Helical" evidence="1">
    <location>
        <begin position="121"/>
        <end position="140"/>
    </location>
</feature>
<dbReference type="PROSITE" id="PS50943">
    <property type="entry name" value="HTH_CROC1"/>
    <property type="match status" value="1"/>
</dbReference>
<reference evidence="4" key="1">
    <citation type="submission" date="2017-09" db="EMBL/GenBank/DDBJ databases">
        <title>Depth-based differentiation of microbial function through sediment-hosted aquifers and enrichment of novel symbionts in the deep terrestrial subsurface.</title>
        <authorList>
            <person name="Probst A.J."/>
            <person name="Ladd B."/>
            <person name="Jarett J.K."/>
            <person name="Geller-Mcgrath D.E."/>
            <person name="Sieber C.M.K."/>
            <person name="Emerson J.B."/>
            <person name="Anantharaman K."/>
            <person name="Thomas B.C."/>
            <person name="Malmstrom R."/>
            <person name="Stieglmeier M."/>
            <person name="Klingl A."/>
            <person name="Woyke T."/>
            <person name="Ryan C.M."/>
            <person name="Banfield J.F."/>
        </authorList>
    </citation>
    <scope>NUCLEOTIDE SEQUENCE [LARGE SCALE GENOMIC DNA]</scope>
</reference>
<dbReference type="InterPro" id="IPR010982">
    <property type="entry name" value="Lambda_DNA-bd_dom_sf"/>
</dbReference>
<dbReference type="PANTHER" id="PTHR34475:SF1">
    <property type="entry name" value="CYTOSKELETON PROTEIN RODZ"/>
    <property type="match status" value="1"/>
</dbReference>
<dbReference type="Pfam" id="PF13413">
    <property type="entry name" value="HTH_25"/>
    <property type="match status" value="1"/>
</dbReference>
<keyword evidence="1" id="KW-1133">Transmembrane helix</keyword>
<evidence type="ECO:0000313" key="4">
    <source>
        <dbReference type="Proteomes" id="UP000230935"/>
    </source>
</evidence>
<dbReference type="Pfam" id="PF09136">
    <property type="entry name" value="Glucodextran_B"/>
    <property type="match status" value="1"/>
</dbReference>
<dbReference type="Gene3D" id="1.10.260.40">
    <property type="entry name" value="lambda repressor-like DNA-binding domains"/>
    <property type="match status" value="1"/>
</dbReference>
<evidence type="ECO:0000256" key="1">
    <source>
        <dbReference type="SAM" id="Phobius"/>
    </source>
</evidence>
<dbReference type="SUPFAM" id="SSF47413">
    <property type="entry name" value="lambda repressor-like DNA-binding domains"/>
    <property type="match status" value="1"/>
</dbReference>
<sequence>MKNMTSFLVRKIKSERTVGETLKSKRQELGLDLQEVSKDTKISFNYLLALESGSYEKMPGLVYAKNFLRVYAQALELPVKKLEHLFLEETNARKQVKIANVKHYKPVMKASRWHFLATPKLVRNSIITLAFLAVVVYVGFRVQAIISPPTLNIISPAEDLVINSQVTTLMGQTDPEVTIAINGKTIVTNADGSFAEELDLHNGTNIIKITAHKKHGKEQTIYRRIVVSENN</sequence>
<comment type="caution">
    <text evidence="3">The sequence shown here is derived from an EMBL/GenBank/DDBJ whole genome shotgun (WGS) entry which is preliminary data.</text>
</comment>
<dbReference type="InterPro" id="IPR013783">
    <property type="entry name" value="Ig-like_fold"/>
</dbReference>
<dbReference type="Gene3D" id="2.60.40.10">
    <property type="entry name" value="Immunoglobulins"/>
    <property type="match status" value="1"/>
</dbReference>
<dbReference type="SMART" id="SM00530">
    <property type="entry name" value="HTH_XRE"/>
    <property type="match status" value="1"/>
</dbReference>
<evidence type="ECO:0000259" key="2">
    <source>
        <dbReference type="PROSITE" id="PS50943"/>
    </source>
</evidence>
<feature type="domain" description="HTH cro/C1-type" evidence="2">
    <location>
        <begin position="22"/>
        <end position="82"/>
    </location>
</feature>
<gene>
    <name evidence="3" type="ORF">COT81_02575</name>
</gene>
<keyword evidence="1" id="KW-0472">Membrane</keyword>
<keyword evidence="1" id="KW-0812">Transmembrane</keyword>
<proteinExistence type="predicted"/>
<dbReference type="EMBL" id="PEZZ01000017">
    <property type="protein sequence ID" value="PIS05199.1"/>
    <property type="molecule type" value="Genomic_DNA"/>
</dbReference>
<dbReference type="AlphaFoldDB" id="A0A2H0W1F7"/>
<accession>A0A2H0W1F7</accession>
<dbReference type="PANTHER" id="PTHR34475">
    <property type="match status" value="1"/>
</dbReference>
<protein>
    <recommendedName>
        <fullName evidence="2">HTH cro/C1-type domain-containing protein</fullName>
    </recommendedName>
</protein>
<dbReference type="InterPro" id="IPR001387">
    <property type="entry name" value="Cro/C1-type_HTH"/>
</dbReference>
<dbReference type="CDD" id="cd00093">
    <property type="entry name" value="HTH_XRE"/>
    <property type="match status" value="1"/>
</dbReference>
<dbReference type="InterPro" id="IPR050400">
    <property type="entry name" value="Bact_Cytoskel_RodZ"/>
</dbReference>
<organism evidence="3 4">
    <name type="scientific">Candidatus Buchananbacteria bacterium CG10_big_fil_rev_8_21_14_0_10_42_9</name>
    <dbReference type="NCBI Taxonomy" id="1974526"/>
    <lineage>
        <taxon>Bacteria</taxon>
        <taxon>Candidatus Buchananiibacteriota</taxon>
    </lineage>
</organism>
<dbReference type="Proteomes" id="UP000230935">
    <property type="component" value="Unassembled WGS sequence"/>
</dbReference>